<comment type="caution">
    <text evidence="2">The sequence shown here is derived from an EMBL/GenBank/DDBJ whole genome shotgun (WGS) entry which is preliminary data.</text>
</comment>
<dbReference type="AlphaFoldDB" id="A0A367QU37"/>
<dbReference type="Pfam" id="PF09604">
    <property type="entry name" value="Potass_KdpF"/>
    <property type="match status" value="1"/>
</dbReference>
<reference evidence="2" key="1">
    <citation type="submission" date="2016-04" db="EMBL/GenBank/DDBJ databases">
        <authorList>
            <person name="Tabuchi Yagui T.R."/>
        </authorList>
    </citation>
    <scope>NUCLEOTIDE SEQUENCE [LARGE SCALE GENOMIC DNA]</scope>
    <source>
        <strain evidence="2">NIES-26</strain>
    </source>
</reference>
<evidence type="ECO:0000313" key="3">
    <source>
        <dbReference type="Proteomes" id="UP000252107"/>
    </source>
</evidence>
<keyword evidence="1" id="KW-0812">Transmembrane</keyword>
<feature type="transmembrane region" description="Helical" evidence="1">
    <location>
        <begin position="62"/>
        <end position="84"/>
    </location>
</feature>
<dbReference type="Proteomes" id="UP000252107">
    <property type="component" value="Unassembled WGS sequence"/>
</dbReference>
<protein>
    <submittedName>
        <fullName evidence="2">ATPase</fullName>
    </submittedName>
</protein>
<evidence type="ECO:0000256" key="1">
    <source>
        <dbReference type="SAM" id="Phobius"/>
    </source>
</evidence>
<dbReference type="GO" id="GO:0008556">
    <property type="term" value="F:P-type potassium transmembrane transporter activity"/>
    <property type="evidence" value="ECO:0007669"/>
    <property type="project" value="InterPro"/>
</dbReference>
<gene>
    <name evidence="2" type="ORF">A6770_25205</name>
</gene>
<keyword evidence="3" id="KW-1185">Reference proteome</keyword>
<accession>A0A367QU37</accession>
<keyword evidence="1" id="KW-1133">Transmembrane helix</keyword>
<evidence type="ECO:0000313" key="2">
    <source>
        <dbReference type="EMBL" id="RCJ27645.1"/>
    </source>
</evidence>
<organism evidence="2 3">
    <name type="scientific">Nostoc minutum NIES-26</name>
    <dbReference type="NCBI Taxonomy" id="1844469"/>
    <lineage>
        <taxon>Bacteria</taxon>
        <taxon>Bacillati</taxon>
        <taxon>Cyanobacteriota</taxon>
        <taxon>Cyanophyceae</taxon>
        <taxon>Nostocales</taxon>
        <taxon>Nostocaceae</taxon>
        <taxon>Nostoc</taxon>
    </lineage>
</organism>
<dbReference type="GO" id="GO:0005886">
    <property type="term" value="C:plasma membrane"/>
    <property type="evidence" value="ECO:0007669"/>
    <property type="project" value="InterPro"/>
</dbReference>
<sequence>MKRADLPEKFLSMDFIQTFSDIGSQWRRHKLPLAIFIGLCLNLVVAPVVYAAADGILERRSVWAIGILGGVTLAVVIYLFVVVFQPERF</sequence>
<dbReference type="InterPro" id="IPR011726">
    <property type="entry name" value="KdpF"/>
</dbReference>
<proteinExistence type="predicted"/>
<name>A0A367QU37_9NOSO</name>
<keyword evidence="1" id="KW-0472">Membrane</keyword>
<feature type="transmembrane region" description="Helical" evidence="1">
    <location>
        <begin position="31"/>
        <end position="50"/>
    </location>
</feature>
<dbReference type="EMBL" id="LXQD01000303">
    <property type="protein sequence ID" value="RCJ27645.1"/>
    <property type="molecule type" value="Genomic_DNA"/>
</dbReference>